<evidence type="ECO:0000256" key="3">
    <source>
        <dbReference type="ARBA" id="ARBA00023004"/>
    </source>
</evidence>
<dbReference type="Gene3D" id="1.10.760.10">
    <property type="entry name" value="Cytochrome c-like domain"/>
    <property type="match status" value="1"/>
</dbReference>
<evidence type="ECO:0000256" key="4">
    <source>
        <dbReference type="PROSITE-ProRule" id="PRU00433"/>
    </source>
</evidence>
<keyword evidence="1 4" id="KW-0349">Heme</keyword>
<reference evidence="6" key="1">
    <citation type="submission" date="2021-11" db="EMBL/GenBank/DDBJ databases">
        <title>Australian commercial rhizobial inoculants.</title>
        <authorList>
            <person name="Kohlmeier M.G."/>
            <person name="O'Hara G.W."/>
            <person name="Colombi E."/>
            <person name="Ramsay J.P."/>
            <person name="Terpolilli J."/>
        </authorList>
    </citation>
    <scope>NUCLEOTIDE SEQUENCE</scope>
    <source>
        <strain evidence="6">CC829</strain>
    </source>
</reference>
<gene>
    <name evidence="6" type="ORF">BjapCC829_26470</name>
</gene>
<evidence type="ECO:0000256" key="2">
    <source>
        <dbReference type="ARBA" id="ARBA00022723"/>
    </source>
</evidence>
<evidence type="ECO:0000256" key="1">
    <source>
        <dbReference type="ARBA" id="ARBA00022617"/>
    </source>
</evidence>
<dbReference type="PROSITE" id="PS51007">
    <property type="entry name" value="CYTC"/>
    <property type="match status" value="1"/>
</dbReference>
<dbReference type="Pfam" id="PF13442">
    <property type="entry name" value="Cytochrome_CBB3"/>
    <property type="match status" value="1"/>
</dbReference>
<organism evidence="6 7">
    <name type="scientific">Bradyrhizobium barranii</name>
    <dbReference type="NCBI Taxonomy" id="2992140"/>
    <lineage>
        <taxon>Bacteria</taxon>
        <taxon>Pseudomonadati</taxon>
        <taxon>Pseudomonadota</taxon>
        <taxon>Alphaproteobacteria</taxon>
        <taxon>Hyphomicrobiales</taxon>
        <taxon>Nitrobacteraceae</taxon>
        <taxon>Bradyrhizobium</taxon>
    </lineage>
</organism>
<accession>A0ABY3QZ21</accession>
<evidence type="ECO:0000259" key="5">
    <source>
        <dbReference type="PROSITE" id="PS51007"/>
    </source>
</evidence>
<dbReference type="Proteomes" id="UP001430990">
    <property type="component" value="Chromosome"/>
</dbReference>
<keyword evidence="2 4" id="KW-0479">Metal-binding</keyword>
<name>A0ABY3QZ21_9BRAD</name>
<evidence type="ECO:0000313" key="6">
    <source>
        <dbReference type="EMBL" id="UFW91292.1"/>
    </source>
</evidence>
<keyword evidence="3 4" id="KW-0408">Iron</keyword>
<dbReference type="InterPro" id="IPR009056">
    <property type="entry name" value="Cyt_c-like_dom"/>
</dbReference>
<feature type="domain" description="Cytochrome c" evidence="5">
    <location>
        <begin position="14"/>
        <end position="93"/>
    </location>
</feature>
<keyword evidence="7" id="KW-1185">Reference proteome</keyword>
<dbReference type="RefSeq" id="WP_063982906.1">
    <property type="nucleotide sequence ID" value="NZ_CP088100.1"/>
</dbReference>
<protein>
    <submittedName>
        <fullName evidence="6">Cytochrome c</fullName>
    </submittedName>
</protein>
<dbReference type="EMBL" id="CP088100">
    <property type="protein sequence ID" value="UFW91292.1"/>
    <property type="molecule type" value="Genomic_DNA"/>
</dbReference>
<dbReference type="InterPro" id="IPR036909">
    <property type="entry name" value="Cyt_c-like_dom_sf"/>
</dbReference>
<sequence>MVCATITTTSTFAANPDQGENLVKRWCAGCHLVAADQKGARADAPTFASIAARPDFDPAKLAFFLLDPHPKMPNMQLSRDEASDIAAYIGTLK</sequence>
<dbReference type="SUPFAM" id="SSF46626">
    <property type="entry name" value="Cytochrome c"/>
    <property type="match status" value="1"/>
</dbReference>
<evidence type="ECO:0000313" key="7">
    <source>
        <dbReference type="Proteomes" id="UP001430990"/>
    </source>
</evidence>
<proteinExistence type="predicted"/>